<dbReference type="SUPFAM" id="SSF56784">
    <property type="entry name" value="HAD-like"/>
    <property type="match status" value="1"/>
</dbReference>
<dbReference type="Gene3D" id="3.40.50.1000">
    <property type="entry name" value="HAD superfamily/HAD-like"/>
    <property type="match status" value="1"/>
</dbReference>
<evidence type="ECO:0000256" key="2">
    <source>
        <dbReference type="ARBA" id="ARBA00022475"/>
    </source>
</evidence>
<dbReference type="InterPro" id="IPR050510">
    <property type="entry name" value="Cation_transp_ATPase_P-type"/>
</dbReference>
<accession>A0ABS7CNN0</accession>
<evidence type="ECO:0000313" key="3">
    <source>
        <dbReference type="EMBL" id="MBW7462121.1"/>
    </source>
</evidence>
<dbReference type="InterPro" id="IPR023299">
    <property type="entry name" value="ATPase_P-typ_cyto_dom_N"/>
</dbReference>
<dbReference type="PANTHER" id="PTHR43294:SF21">
    <property type="entry name" value="CATION TRANSPORTING ATPASE"/>
    <property type="match status" value="1"/>
</dbReference>
<evidence type="ECO:0000256" key="1">
    <source>
        <dbReference type="ARBA" id="ARBA00004651"/>
    </source>
</evidence>
<dbReference type="PANTHER" id="PTHR43294">
    <property type="entry name" value="SODIUM/POTASSIUM-TRANSPORTING ATPASE SUBUNIT ALPHA"/>
    <property type="match status" value="1"/>
</dbReference>
<dbReference type="InterPro" id="IPR036412">
    <property type="entry name" value="HAD-like_sf"/>
</dbReference>
<evidence type="ECO:0000313" key="4">
    <source>
        <dbReference type="Proteomes" id="UP001519887"/>
    </source>
</evidence>
<comment type="caution">
    <text evidence="3">The sequence shown here is derived from an EMBL/GenBank/DDBJ whole genome shotgun (WGS) entry which is preliminary data.</text>
</comment>
<proteinExistence type="predicted"/>
<name>A0ABS7CNN0_9BACL</name>
<dbReference type="InterPro" id="IPR023214">
    <property type="entry name" value="HAD_sf"/>
</dbReference>
<feature type="non-terminal residue" evidence="3">
    <location>
        <position position="1"/>
    </location>
</feature>
<reference evidence="3 4" key="1">
    <citation type="submission" date="2021-07" db="EMBL/GenBank/DDBJ databases">
        <title>Paenibacillus radiodurans sp. nov., isolated from the southeastern edge of Tengger Desert.</title>
        <authorList>
            <person name="Zhang G."/>
        </authorList>
    </citation>
    <scope>NUCLEOTIDE SEQUENCE [LARGE SCALE GENOMIC DNA]</scope>
    <source>
        <strain evidence="3 4">CCM 7311</strain>
    </source>
</reference>
<dbReference type="EMBL" id="JAHZIK010003602">
    <property type="protein sequence ID" value="MBW7462121.1"/>
    <property type="molecule type" value="Genomic_DNA"/>
</dbReference>
<sequence>CAYVLWDGKVVPFTSTLKQKVTDAGEAMALSAMRVLGFAYRDLRPQDATEVEDDVECQLIFVGLSGMIDPPRREVREAIATCRRAGIKTVMITGDHQLTAEAIAGQLGIMPRGGLSISGQQL</sequence>
<keyword evidence="4" id="KW-1185">Reference proteome</keyword>
<dbReference type="SUPFAM" id="SSF81660">
    <property type="entry name" value="Metal cation-transporting ATPase, ATP-binding domain N"/>
    <property type="match status" value="1"/>
</dbReference>
<feature type="non-terminal residue" evidence="3">
    <location>
        <position position="122"/>
    </location>
</feature>
<comment type="subcellular location">
    <subcellularLocation>
        <location evidence="1">Cell membrane</location>
        <topology evidence="1">Multi-pass membrane protein</topology>
    </subcellularLocation>
</comment>
<gene>
    <name evidence="3" type="ORF">K0U00_49540</name>
</gene>
<dbReference type="PRINTS" id="PR00119">
    <property type="entry name" value="CATATPASE"/>
</dbReference>
<keyword evidence="3" id="KW-0378">Hydrolase</keyword>
<keyword evidence="2" id="KW-1003">Cell membrane</keyword>
<organism evidence="3 4">
    <name type="scientific">Paenibacillus sepulcri</name>
    <dbReference type="NCBI Taxonomy" id="359917"/>
    <lineage>
        <taxon>Bacteria</taxon>
        <taxon>Bacillati</taxon>
        <taxon>Bacillota</taxon>
        <taxon>Bacilli</taxon>
        <taxon>Bacillales</taxon>
        <taxon>Paenibacillaceae</taxon>
        <taxon>Paenibacillus</taxon>
    </lineage>
</organism>
<keyword evidence="2" id="KW-0472">Membrane</keyword>
<protein>
    <submittedName>
        <fullName evidence="3">HAD family hydrolase</fullName>
    </submittedName>
</protein>
<dbReference type="Proteomes" id="UP001519887">
    <property type="component" value="Unassembled WGS sequence"/>
</dbReference>
<dbReference type="Gene3D" id="3.40.1110.10">
    <property type="entry name" value="Calcium-transporting ATPase, cytoplasmic domain N"/>
    <property type="match status" value="1"/>
</dbReference>
<dbReference type="Pfam" id="PF13246">
    <property type="entry name" value="Cation_ATPase"/>
    <property type="match status" value="1"/>
</dbReference>
<dbReference type="GO" id="GO:0016787">
    <property type="term" value="F:hydrolase activity"/>
    <property type="evidence" value="ECO:0007669"/>
    <property type="project" value="UniProtKB-KW"/>
</dbReference>